<keyword evidence="7" id="KW-1185">Reference proteome</keyword>
<keyword evidence="3" id="KW-0511">Multifunctional enzyme</keyword>
<dbReference type="InterPro" id="IPR020806">
    <property type="entry name" value="PKS_PP-bd"/>
</dbReference>
<evidence type="ECO:0000256" key="4">
    <source>
        <dbReference type="SAM" id="SignalP"/>
    </source>
</evidence>
<dbReference type="InterPro" id="IPR050091">
    <property type="entry name" value="PKS_NRPS_Biosynth_Enz"/>
</dbReference>
<dbReference type="InterPro" id="IPR009081">
    <property type="entry name" value="PP-bd_ACP"/>
</dbReference>
<dbReference type="GO" id="GO:0004312">
    <property type="term" value="F:fatty acid synthase activity"/>
    <property type="evidence" value="ECO:0007669"/>
    <property type="project" value="TreeGrafter"/>
</dbReference>
<dbReference type="PROSITE" id="PS50075">
    <property type="entry name" value="CARRIER"/>
    <property type="match status" value="1"/>
</dbReference>
<keyword evidence="4" id="KW-0732">Signal</keyword>
<evidence type="ECO:0000256" key="2">
    <source>
        <dbReference type="ARBA" id="ARBA00022553"/>
    </source>
</evidence>
<evidence type="ECO:0000259" key="5">
    <source>
        <dbReference type="PROSITE" id="PS50075"/>
    </source>
</evidence>
<dbReference type="Gene3D" id="1.10.1200.10">
    <property type="entry name" value="ACP-like"/>
    <property type="match status" value="1"/>
</dbReference>
<comment type="caution">
    <text evidence="6">The sequence shown here is derived from an EMBL/GenBank/DDBJ whole genome shotgun (WGS) entry which is preliminary data.</text>
</comment>
<dbReference type="Pfam" id="PF23297">
    <property type="entry name" value="ACP_SdgA_C"/>
    <property type="match status" value="1"/>
</dbReference>
<dbReference type="SUPFAM" id="SSF47336">
    <property type="entry name" value="ACP-like"/>
    <property type="match status" value="1"/>
</dbReference>
<feature type="chain" id="PRO_5012935326" description="Carrier domain-containing protein" evidence="4">
    <location>
        <begin position="31"/>
        <end position="217"/>
    </location>
</feature>
<feature type="signal peptide" evidence="4">
    <location>
        <begin position="1"/>
        <end position="30"/>
    </location>
</feature>
<evidence type="ECO:0000256" key="3">
    <source>
        <dbReference type="ARBA" id="ARBA00023268"/>
    </source>
</evidence>
<sequence>MSGKPALYRVFASPNLTFFLSLLSAKYLLGNNIDASNTGTNFMTVNLDWREDTLSVDDDGAPENKNRRVGLKPIPAEYLARFLDYILAGATALDGPIHSTLFREARRGINEIPVGGGDDEEEQSFEQVIADGGEDAVADFTLRAITRKISQLLSVDVGTVDETLALGLDSLVAVELRNWILKRFEATLQSADVLVNQTPRALAERVAARSSLVNALA</sequence>
<gene>
    <name evidence="6" type="ORF">PENCOP_c002G04211</name>
</gene>
<dbReference type="EMBL" id="MDDG01000002">
    <property type="protein sequence ID" value="OQE44225.1"/>
    <property type="molecule type" value="Genomic_DNA"/>
</dbReference>
<evidence type="ECO:0000313" key="6">
    <source>
        <dbReference type="EMBL" id="OQE44225.1"/>
    </source>
</evidence>
<protein>
    <recommendedName>
        <fullName evidence="5">Carrier domain-containing protein</fullName>
    </recommendedName>
</protein>
<organism evidence="6 7">
    <name type="scientific">Penicillium coprophilum</name>
    <dbReference type="NCBI Taxonomy" id="36646"/>
    <lineage>
        <taxon>Eukaryota</taxon>
        <taxon>Fungi</taxon>
        <taxon>Dikarya</taxon>
        <taxon>Ascomycota</taxon>
        <taxon>Pezizomycotina</taxon>
        <taxon>Eurotiomycetes</taxon>
        <taxon>Eurotiomycetidae</taxon>
        <taxon>Eurotiales</taxon>
        <taxon>Aspergillaceae</taxon>
        <taxon>Penicillium</taxon>
    </lineage>
</organism>
<dbReference type="Proteomes" id="UP000191500">
    <property type="component" value="Unassembled WGS sequence"/>
</dbReference>
<feature type="domain" description="Carrier" evidence="5">
    <location>
        <begin position="136"/>
        <end position="210"/>
    </location>
</feature>
<dbReference type="GO" id="GO:0044550">
    <property type="term" value="P:secondary metabolite biosynthetic process"/>
    <property type="evidence" value="ECO:0007669"/>
    <property type="project" value="TreeGrafter"/>
</dbReference>
<dbReference type="SMART" id="SM00823">
    <property type="entry name" value="PKS_PP"/>
    <property type="match status" value="1"/>
</dbReference>
<dbReference type="AlphaFoldDB" id="A0A1V6V0M7"/>
<dbReference type="PANTHER" id="PTHR43775:SF22">
    <property type="entry name" value="SYNTHASE, PUTATIVE (JCVI)-RELATED"/>
    <property type="match status" value="1"/>
</dbReference>
<reference evidence="7" key="1">
    <citation type="journal article" date="2017" name="Nat. Microbiol.">
        <title>Global analysis of biosynthetic gene clusters reveals vast potential of secondary metabolite production in Penicillium species.</title>
        <authorList>
            <person name="Nielsen J.C."/>
            <person name="Grijseels S."/>
            <person name="Prigent S."/>
            <person name="Ji B."/>
            <person name="Dainat J."/>
            <person name="Nielsen K.F."/>
            <person name="Frisvad J.C."/>
            <person name="Workman M."/>
            <person name="Nielsen J."/>
        </authorList>
    </citation>
    <scope>NUCLEOTIDE SEQUENCE [LARGE SCALE GENOMIC DNA]</scope>
    <source>
        <strain evidence="7">IBT 31321</strain>
    </source>
</reference>
<dbReference type="STRING" id="36646.A0A1V6V0M7"/>
<dbReference type="InterPro" id="IPR006162">
    <property type="entry name" value="Ppantetheine_attach_site"/>
</dbReference>
<keyword evidence="2" id="KW-0597">Phosphoprotein</keyword>
<name>A0A1V6V0M7_9EURO</name>
<dbReference type="InterPro" id="IPR036736">
    <property type="entry name" value="ACP-like_sf"/>
</dbReference>
<evidence type="ECO:0000313" key="7">
    <source>
        <dbReference type="Proteomes" id="UP000191500"/>
    </source>
</evidence>
<accession>A0A1V6V0M7</accession>
<proteinExistence type="predicted"/>
<dbReference type="PANTHER" id="PTHR43775">
    <property type="entry name" value="FATTY ACID SYNTHASE"/>
    <property type="match status" value="1"/>
</dbReference>
<evidence type="ECO:0000256" key="1">
    <source>
        <dbReference type="ARBA" id="ARBA00022450"/>
    </source>
</evidence>
<keyword evidence="1" id="KW-0596">Phosphopantetheine</keyword>
<dbReference type="PROSITE" id="PS00012">
    <property type="entry name" value="PHOSPHOPANTETHEINE"/>
    <property type="match status" value="1"/>
</dbReference>
<dbReference type="GO" id="GO:0031177">
    <property type="term" value="F:phosphopantetheine binding"/>
    <property type="evidence" value="ECO:0007669"/>
    <property type="project" value="InterPro"/>
</dbReference>
<dbReference type="GO" id="GO:0006633">
    <property type="term" value="P:fatty acid biosynthetic process"/>
    <property type="evidence" value="ECO:0007669"/>
    <property type="project" value="TreeGrafter"/>
</dbReference>